<proteinExistence type="predicted"/>
<keyword evidence="1" id="KW-0812">Transmembrane</keyword>
<evidence type="ECO:0000313" key="2">
    <source>
        <dbReference type="EMBL" id="KOS10751.1"/>
    </source>
</evidence>
<sequence length="204" mass="22320">MTNESLQSDISAADPVPQVQDVQLRELVRAMAMQARATSLVGAAHRTPWWKRGRIVIPLGAIGVAALTGAAILIPFGLAINGTQVQLDAEIPINYTTDNGIDISCRYGIYFGDPANRTPADEQLAEFVENHDWTGIGQRIYSEAMDQPFVPGPNDNWEVDTQELRDTHTFILASSRVIWAEIPAELQQQSLTASSTSDCTGQLR</sequence>
<feature type="transmembrane region" description="Helical" evidence="1">
    <location>
        <begin position="55"/>
        <end position="78"/>
    </location>
</feature>
<name>A0A0M8MP28_9MICO</name>
<dbReference type="AlphaFoldDB" id="A0A0M8MP28"/>
<dbReference type="KEGG" id="mcw:A8L33_14200"/>
<dbReference type="PATRIC" id="fig|84292.3.peg.1623"/>
<keyword evidence="1" id="KW-1133">Transmembrane helix</keyword>
<comment type="caution">
    <text evidence="2">The sequence shown here is derived from an EMBL/GenBank/DDBJ whole genome shotgun (WGS) entry which is preliminary data.</text>
</comment>
<evidence type="ECO:0000256" key="1">
    <source>
        <dbReference type="SAM" id="Phobius"/>
    </source>
</evidence>
<organism evidence="2 3">
    <name type="scientific">Microbacterium aurantiacum</name>
    <dbReference type="NCBI Taxonomy" id="162393"/>
    <lineage>
        <taxon>Bacteria</taxon>
        <taxon>Bacillati</taxon>
        <taxon>Actinomycetota</taxon>
        <taxon>Actinomycetes</taxon>
        <taxon>Micrococcales</taxon>
        <taxon>Microbacteriaceae</taxon>
        <taxon>Microbacterium</taxon>
    </lineage>
</organism>
<gene>
    <name evidence="2" type="ORF">XI38_07955</name>
</gene>
<dbReference type="OrthoDB" id="5067146at2"/>
<protein>
    <submittedName>
        <fullName evidence="2">Uncharacterized protein</fullName>
    </submittedName>
</protein>
<keyword evidence="3" id="KW-1185">Reference proteome</keyword>
<dbReference type="Proteomes" id="UP000037737">
    <property type="component" value="Unassembled WGS sequence"/>
</dbReference>
<evidence type="ECO:0000313" key="3">
    <source>
        <dbReference type="Proteomes" id="UP000037737"/>
    </source>
</evidence>
<keyword evidence="1" id="KW-0472">Membrane</keyword>
<accession>A0A0M8MP28</accession>
<reference evidence="2" key="1">
    <citation type="submission" date="2015-04" db="EMBL/GenBank/DDBJ databases">
        <title>Complete genome sequence of Microbacterium chocolatum SIT 101, a bacterium enantioselectively hydrolyzing mesomeric diesters.</title>
        <authorList>
            <person name="Li X."/>
            <person name="Xu Y."/>
        </authorList>
    </citation>
    <scope>NUCLEOTIDE SEQUENCE [LARGE SCALE GENOMIC DNA]</scope>
    <source>
        <strain evidence="2">SIT 101</strain>
    </source>
</reference>
<dbReference type="EMBL" id="LAVO01000007">
    <property type="protein sequence ID" value="KOS10751.1"/>
    <property type="molecule type" value="Genomic_DNA"/>
</dbReference>